<dbReference type="AlphaFoldDB" id="A0A4R0YS26"/>
<evidence type="ECO:0000313" key="1">
    <source>
        <dbReference type="EMBL" id="TCI12012.1"/>
    </source>
</evidence>
<dbReference type="RefSeq" id="WP_131406473.1">
    <property type="nucleotide sequence ID" value="NZ_SJTG01000001.1"/>
</dbReference>
<reference evidence="1 2" key="1">
    <citation type="submission" date="2019-02" db="EMBL/GenBank/DDBJ databases">
        <title>Dyella amyloliquefaciens sp. nov., isolated from forest soil.</title>
        <authorList>
            <person name="Gao Z.-H."/>
            <person name="Qiu L.-H."/>
        </authorList>
    </citation>
    <scope>NUCLEOTIDE SEQUENCE [LARGE SCALE GENOMIC DNA]</scope>
    <source>
        <strain evidence="1 2">KACC 12747</strain>
    </source>
</reference>
<organism evidence="1 2">
    <name type="scientific">Dyella soli</name>
    <dbReference type="NCBI Taxonomy" id="522319"/>
    <lineage>
        <taxon>Bacteria</taxon>
        <taxon>Pseudomonadati</taxon>
        <taxon>Pseudomonadota</taxon>
        <taxon>Gammaproteobacteria</taxon>
        <taxon>Lysobacterales</taxon>
        <taxon>Rhodanobacteraceae</taxon>
        <taxon>Dyella</taxon>
    </lineage>
</organism>
<proteinExistence type="predicted"/>
<dbReference type="Proteomes" id="UP000291822">
    <property type="component" value="Unassembled WGS sequence"/>
</dbReference>
<comment type="caution">
    <text evidence="1">The sequence shown here is derived from an EMBL/GenBank/DDBJ whole genome shotgun (WGS) entry which is preliminary data.</text>
</comment>
<sequence length="137" mass="15578">MVLLLVVFGAAVVVGLLFLVSPQCVEVYQGRQCMGKLWRMQFPGSPKEDIRQFLWLFASAFAIPRRQALLLRPDDELLAIYRARYPVGGWPDALEFETLANDLDRVHHLSLEKIWHDRLSVGELFATLSAPGRKSLN</sequence>
<dbReference type="EMBL" id="SJTG01000001">
    <property type="protein sequence ID" value="TCI12012.1"/>
    <property type="molecule type" value="Genomic_DNA"/>
</dbReference>
<name>A0A4R0YS26_9GAMM</name>
<gene>
    <name evidence="1" type="ORF">EZM97_01190</name>
</gene>
<evidence type="ECO:0000313" key="2">
    <source>
        <dbReference type="Proteomes" id="UP000291822"/>
    </source>
</evidence>
<keyword evidence="2" id="KW-1185">Reference proteome</keyword>
<accession>A0A4R0YS26</accession>
<protein>
    <submittedName>
        <fullName evidence="1">Uncharacterized protein</fullName>
    </submittedName>
</protein>